<evidence type="ECO:0000256" key="7">
    <source>
        <dbReference type="ARBA" id="ARBA00048277"/>
    </source>
</evidence>
<feature type="domain" description="AMP-dependent synthetase/ligase" evidence="8">
    <location>
        <begin position="61"/>
        <end position="445"/>
    </location>
</feature>
<dbReference type="Gene3D" id="3.40.50.12780">
    <property type="entry name" value="N-terminal domain of ligase-like"/>
    <property type="match status" value="1"/>
</dbReference>
<evidence type="ECO:0000259" key="8">
    <source>
        <dbReference type="Pfam" id="PF00501"/>
    </source>
</evidence>
<evidence type="ECO:0000256" key="3">
    <source>
        <dbReference type="ARBA" id="ARBA00037247"/>
    </source>
</evidence>
<keyword evidence="2" id="KW-0436">Ligase</keyword>
<dbReference type="InterPro" id="IPR000873">
    <property type="entry name" value="AMP-dep_synth/lig_dom"/>
</dbReference>
<comment type="catalytic activity">
    <reaction evidence="6">
        <text>octanoate + ATP + CoA = octanoyl-CoA + AMP + diphosphate</text>
        <dbReference type="Rhea" id="RHEA:33631"/>
        <dbReference type="ChEBI" id="CHEBI:25646"/>
        <dbReference type="ChEBI" id="CHEBI:30616"/>
        <dbReference type="ChEBI" id="CHEBI:33019"/>
        <dbReference type="ChEBI" id="CHEBI:57287"/>
        <dbReference type="ChEBI" id="CHEBI:57386"/>
        <dbReference type="ChEBI" id="CHEBI:456215"/>
    </reaction>
</comment>
<evidence type="ECO:0000256" key="1">
    <source>
        <dbReference type="ARBA" id="ARBA00006432"/>
    </source>
</evidence>
<dbReference type="RefSeq" id="XP_031351684.1">
    <property type="nucleotide sequence ID" value="XM_031495824.1"/>
</dbReference>
<dbReference type="KEGG" id="ppyr:116176982"/>
<evidence type="ECO:0000313" key="10">
    <source>
        <dbReference type="EMBL" id="JAV95869.1"/>
    </source>
</evidence>
<comment type="similarity">
    <text evidence="1">Belongs to the ATP-dependent AMP-binding enzyme family.</text>
</comment>
<feature type="domain" description="AMP-binding enzyme C-terminal" evidence="9">
    <location>
        <begin position="496"/>
        <end position="571"/>
    </location>
</feature>
<dbReference type="OrthoDB" id="10253115at2759"/>
<dbReference type="EMBL" id="GEZM01005835">
    <property type="protein sequence ID" value="JAV95869.1"/>
    <property type="molecule type" value="Transcribed_RNA"/>
</dbReference>
<dbReference type="PROSITE" id="PS00455">
    <property type="entry name" value="AMP_BINDING"/>
    <property type="match status" value="1"/>
</dbReference>
<dbReference type="SUPFAM" id="SSF56801">
    <property type="entry name" value="Acetyl-CoA synthetase-like"/>
    <property type="match status" value="1"/>
</dbReference>
<protein>
    <recommendedName>
        <fullName evidence="5">Medium-chain acyl-CoA ligase ACSF2, mitochondrial</fullName>
        <ecNumber evidence="4">6.2.1.2</ecNumber>
    </recommendedName>
</protein>
<name>A0A1Y1NDR7_PHOPY</name>
<reference evidence="10" key="1">
    <citation type="journal article" date="2016" name="Sci. Rep.">
        <title>Molecular characterization of firefly nuptial gifts: a multi-omics approach sheds light on postcopulatory sexual selection.</title>
        <authorList>
            <person name="Al-Wathiqui N."/>
            <person name="Fallon T.R."/>
            <person name="South A."/>
            <person name="Weng J.K."/>
            <person name="Lewis S.M."/>
        </authorList>
    </citation>
    <scope>NUCLEOTIDE SEQUENCE</scope>
</reference>
<evidence type="ECO:0000259" key="9">
    <source>
        <dbReference type="Pfam" id="PF13193"/>
    </source>
</evidence>
<dbReference type="FunFam" id="3.30.300.30:FF:000008">
    <property type="entry name" value="2,3-dihydroxybenzoate-AMP ligase"/>
    <property type="match status" value="1"/>
</dbReference>
<dbReference type="InterPro" id="IPR025110">
    <property type="entry name" value="AMP-bd_C"/>
</dbReference>
<dbReference type="Pfam" id="PF00501">
    <property type="entry name" value="AMP-binding"/>
    <property type="match status" value="1"/>
</dbReference>
<dbReference type="AlphaFoldDB" id="A0A1Y1NDR7"/>
<dbReference type="GeneID" id="116176982"/>
<dbReference type="GO" id="GO:0006631">
    <property type="term" value="P:fatty acid metabolic process"/>
    <property type="evidence" value="ECO:0007669"/>
    <property type="project" value="TreeGrafter"/>
</dbReference>
<organism evidence="10">
    <name type="scientific">Photinus pyralis</name>
    <name type="common">Common eastern firefly</name>
    <name type="synonym">Lampyris pyralis</name>
    <dbReference type="NCBI Taxonomy" id="7054"/>
    <lineage>
        <taxon>Eukaryota</taxon>
        <taxon>Metazoa</taxon>
        <taxon>Ecdysozoa</taxon>
        <taxon>Arthropoda</taxon>
        <taxon>Hexapoda</taxon>
        <taxon>Insecta</taxon>
        <taxon>Pterygota</taxon>
        <taxon>Neoptera</taxon>
        <taxon>Endopterygota</taxon>
        <taxon>Coleoptera</taxon>
        <taxon>Polyphaga</taxon>
        <taxon>Elateriformia</taxon>
        <taxon>Elateroidea</taxon>
        <taxon>Lampyridae</taxon>
        <taxon>Lampyrinae</taxon>
        <taxon>Photinus</taxon>
    </lineage>
</organism>
<accession>A0A1Y1NDR7</accession>
<dbReference type="PANTHER" id="PTHR43201">
    <property type="entry name" value="ACYL-COA SYNTHETASE"/>
    <property type="match status" value="1"/>
</dbReference>
<comment type="function">
    <text evidence="3">Acyl-CoA synthases catalyze the initial reaction in fatty acid metabolism, by forming a thioester with CoA. Has some preference toward medium-chain substrates. Plays a role in adipocyte differentiation.</text>
</comment>
<evidence type="ECO:0000256" key="2">
    <source>
        <dbReference type="ARBA" id="ARBA00022598"/>
    </source>
</evidence>
<dbReference type="InterPro" id="IPR045851">
    <property type="entry name" value="AMP-bd_C_sf"/>
</dbReference>
<dbReference type="InterPro" id="IPR042099">
    <property type="entry name" value="ANL_N_sf"/>
</dbReference>
<comment type="catalytic activity">
    <reaction evidence="7">
        <text>a medium-chain fatty acid + ATP + CoA = a medium-chain fatty acyl-CoA + AMP + diphosphate</text>
        <dbReference type="Rhea" id="RHEA:48340"/>
        <dbReference type="ChEBI" id="CHEBI:30616"/>
        <dbReference type="ChEBI" id="CHEBI:33019"/>
        <dbReference type="ChEBI" id="CHEBI:57287"/>
        <dbReference type="ChEBI" id="CHEBI:59558"/>
        <dbReference type="ChEBI" id="CHEBI:90546"/>
        <dbReference type="ChEBI" id="CHEBI:456215"/>
        <dbReference type="EC" id="6.2.1.2"/>
    </reaction>
</comment>
<proteinExistence type="inferred from homology"/>
<dbReference type="Pfam" id="PF13193">
    <property type="entry name" value="AMP-binding_C"/>
    <property type="match status" value="1"/>
</dbReference>
<dbReference type="EC" id="6.2.1.2" evidence="4"/>
<dbReference type="GO" id="GO:0031956">
    <property type="term" value="F:medium-chain fatty acid-CoA ligase activity"/>
    <property type="evidence" value="ECO:0007669"/>
    <property type="project" value="UniProtKB-EC"/>
</dbReference>
<dbReference type="Gene3D" id="3.30.300.30">
    <property type="match status" value="1"/>
</dbReference>
<dbReference type="PANTHER" id="PTHR43201:SF5">
    <property type="entry name" value="MEDIUM-CHAIN ACYL-COA LIGASE ACSF2, MITOCHONDRIAL"/>
    <property type="match status" value="1"/>
</dbReference>
<evidence type="ECO:0000256" key="4">
    <source>
        <dbReference type="ARBA" id="ARBA00039009"/>
    </source>
</evidence>
<evidence type="ECO:0000256" key="6">
    <source>
        <dbReference type="ARBA" id="ARBA00047319"/>
    </source>
</evidence>
<sequence length="583" mass="64557">MCPYKKHIKSVDMDGPVCSTDTQSVQFVKKDNGFRGQSHLSHIHNLGSEPLKSLTLGQLLEDAANKYEKTDAIVSVWDNRRVTYKEVLHQADKLAAGFLSLGLEKGDRIGLWAPNIVEWVIVFYASARAGLVTVAINPNFKALDLEHVLNVSGTKALVCLEQYKSINFYDTLKCLLPELEMCSTKRLSSAKCPALKFVVVISNAPLRGAHNYAEVLNAVDTNTVEGYHVNPEETGVIQLSSGTTGRAKAICLSHSQVVNSSYFLGKRLGFDKAQHIICVQPPLFHVFGVVGSISNAAHFGATLVFPAPMYNSTENLKALENERCTLIYGTPTMYIDLINVQTQLKKKLYAQKAFIGAAPFSPELLAKIKDKLNVQQILPGYGATETSGAVFVSTSSGLTVGQRINDGYIIDHAEVKVVDNCRNIVPFGIPGELYVRGYYTMKGYLDDPDSTREVLDCENWYKTGDQFILYEDGSGKVVGRMKDMIIRGGENISPTEIEKLLESHPDILEAQVIGVKHERLGEEVCACVRLKAGVELTLDSIREFCDRKISGYKMPTQLRIMESFPRTPSGKVQKFLLRQQFSE</sequence>
<dbReference type="InterPro" id="IPR020845">
    <property type="entry name" value="AMP-binding_CS"/>
</dbReference>
<evidence type="ECO:0000256" key="5">
    <source>
        <dbReference type="ARBA" id="ARBA00039638"/>
    </source>
</evidence>